<reference evidence="2" key="2">
    <citation type="journal article" date="2022" name="Microbiol. Resour. Announc.">
        <title>Metagenome Sequencing to Explore Phylogenomics of Terrestrial Cyanobacteria.</title>
        <authorList>
            <person name="Ward R.D."/>
            <person name="Stajich J.E."/>
            <person name="Johansen J.R."/>
            <person name="Huntemann M."/>
            <person name="Clum A."/>
            <person name="Foster B."/>
            <person name="Foster B."/>
            <person name="Roux S."/>
            <person name="Palaniappan K."/>
            <person name="Varghese N."/>
            <person name="Mukherjee S."/>
            <person name="Reddy T.B.K."/>
            <person name="Daum C."/>
            <person name="Copeland A."/>
            <person name="Chen I.A."/>
            <person name="Ivanova N.N."/>
            <person name="Kyrpides N.C."/>
            <person name="Shapiro N."/>
            <person name="Eloe-Fadrosh E.A."/>
            <person name="Pietrasiak N."/>
        </authorList>
    </citation>
    <scope>NUCLEOTIDE SEQUENCE</scope>
    <source>
        <strain evidence="2">JT2-VF2</strain>
    </source>
</reference>
<dbReference type="Proteomes" id="UP000715781">
    <property type="component" value="Unassembled WGS sequence"/>
</dbReference>
<organism evidence="2 3">
    <name type="scientific">Mojavia pulchra JT2-VF2</name>
    <dbReference type="NCBI Taxonomy" id="287848"/>
    <lineage>
        <taxon>Bacteria</taxon>
        <taxon>Bacillati</taxon>
        <taxon>Cyanobacteriota</taxon>
        <taxon>Cyanophyceae</taxon>
        <taxon>Nostocales</taxon>
        <taxon>Nostocaceae</taxon>
    </lineage>
</organism>
<dbReference type="CDD" id="cd04301">
    <property type="entry name" value="NAT_SF"/>
    <property type="match status" value="1"/>
</dbReference>
<dbReference type="EMBL" id="JAHHHN010000064">
    <property type="protein sequence ID" value="MBW4566177.1"/>
    <property type="molecule type" value="Genomic_DNA"/>
</dbReference>
<feature type="domain" description="N-acetyltransferase" evidence="1">
    <location>
        <begin position="9"/>
        <end position="158"/>
    </location>
</feature>
<name>A0A951UK07_9NOST</name>
<proteinExistence type="predicted"/>
<accession>A0A951UK07</accession>
<dbReference type="AlphaFoldDB" id="A0A951UK07"/>
<dbReference type="InterPro" id="IPR000182">
    <property type="entry name" value="GNAT_dom"/>
</dbReference>
<sequence length="164" mass="19302">MSSANTTKINLRHATFADLDLLRHWDEQPHVIASDPNDDWGWEVELDRNPDWREQLIAEIEGRPIGFIQIIDPAREESHYWGDIAVDLRAIDIWIGEAADLGKGYGTKMMRLALARCFADPLASNTRVHRFYERLGFKFIEYRRFGDDECFVYRLNRADWHYES</sequence>
<evidence type="ECO:0000313" key="2">
    <source>
        <dbReference type="EMBL" id="MBW4566177.1"/>
    </source>
</evidence>
<evidence type="ECO:0000313" key="3">
    <source>
        <dbReference type="Proteomes" id="UP000715781"/>
    </source>
</evidence>
<evidence type="ECO:0000259" key="1">
    <source>
        <dbReference type="PROSITE" id="PS51186"/>
    </source>
</evidence>
<dbReference type="Gene3D" id="3.40.630.30">
    <property type="match status" value="1"/>
</dbReference>
<protein>
    <submittedName>
        <fullName evidence="2">Acetyltransferase</fullName>
    </submittedName>
</protein>
<dbReference type="Pfam" id="PF13523">
    <property type="entry name" value="Acetyltransf_8"/>
    <property type="match status" value="1"/>
</dbReference>
<dbReference type="InterPro" id="IPR016181">
    <property type="entry name" value="Acyl_CoA_acyltransferase"/>
</dbReference>
<reference evidence="2" key="1">
    <citation type="submission" date="2021-05" db="EMBL/GenBank/DDBJ databases">
        <authorList>
            <person name="Pietrasiak N."/>
            <person name="Ward R."/>
            <person name="Stajich J.E."/>
            <person name="Kurbessoian T."/>
        </authorList>
    </citation>
    <scope>NUCLEOTIDE SEQUENCE</scope>
    <source>
        <strain evidence="2">JT2-VF2</strain>
    </source>
</reference>
<gene>
    <name evidence="2" type="ORF">KME32_34910</name>
</gene>
<dbReference type="SUPFAM" id="SSF55729">
    <property type="entry name" value="Acyl-CoA N-acyltransferases (Nat)"/>
    <property type="match status" value="1"/>
</dbReference>
<dbReference type="PROSITE" id="PS51186">
    <property type="entry name" value="GNAT"/>
    <property type="match status" value="1"/>
</dbReference>
<comment type="caution">
    <text evidence="2">The sequence shown here is derived from an EMBL/GenBank/DDBJ whole genome shotgun (WGS) entry which is preliminary data.</text>
</comment>
<dbReference type="GO" id="GO:0016747">
    <property type="term" value="F:acyltransferase activity, transferring groups other than amino-acyl groups"/>
    <property type="evidence" value="ECO:0007669"/>
    <property type="project" value="InterPro"/>
</dbReference>